<dbReference type="EMBL" id="CP053892">
    <property type="protein sequence ID" value="QKG24154.1"/>
    <property type="molecule type" value="Genomic_DNA"/>
</dbReference>
<feature type="transmembrane region" description="Helical" evidence="2">
    <location>
        <begin position="251"/>
        <end position="273"/>
    </location>
</feature>
<feature type="transmembrane region" description="Helical" evidence="2">
    <location>
        <begin position="76"/>
        <end position="97"/>
    </location>
</feature>
<sequence length="434" mass="45318">MHTSEIAWAAALACTAQAVYFLAFVLFKTAVGRIGPIGGRRPLHGAALLLRSPRWVAGVAVVLAGFALFAGGLTGLPVVASLPAYGTSLALLLVVGMSGFGERPTSREWLAVGIVVAAMITAALSVLPARGETLAEALRRPDGAAAAQALPLWKAGLVFVPSLGLPLWMFFVRDRQVARRHARPITGIAYGLGAGVLLGATEVFGQGMAMMLAGHRGAAVLSTPHPYLFVLAGVLGLGLLSIGLQRCRLTIIVTVVTVTAKTHLLLSATLLYGEPWPHAPALFLLRLSGVLLAVLALLAFPRHERRSGPRRARRPEAERPARPAPARPEPAARPVAWTAPRAVGRYARTATRFPDGPSAYPGSPLASPPPAGHPVVRPVPAAAGRLGPLPRGRVSGHGTIAQAVVSRRPVLPRSRGPFAGRTTTGRPAAGRTSR</sequence>
<feature type="compositionally biased region" description="Low complexity" evidence="1">
    <location>
        <begin position="404"/>
        <end position="434"/>
    </location>
</feature>
<feature type="transmembrane region" description="Helical" evidence="2">
    <location>
        <begin position="6"/>
        <end position="27"/>
    </location>
</feature>
<feature type="region of interest" description="Disordered" evidence="1">
    <location>
        <begin position="305"/>
        <end position="335"/>
    </location>
</feature>
<evidence type="ECO:0000256" key="2">
    <source>
        <dbReference type="SAM" id="Phobius"/>
    </source>
</evidence>
<feature type="transmembrane region" description="Helical" evidence="2">
    <location>
        <begin position="184"/>
        <end position="205"/>
    </location>
</feature>
<keyword evidence="2" id="KW-1133">Transmembrane helix</keyword>
<dbReference type="PANTHER" id="PTHR40761:SF1">
    <property type="entry name" value="CONSERVED INTEGRAL MEMBRANE ALANINE VALINE AND LEUCINE RICH PROTEIN-RELATED"/>
    <property type="match status" value="1"/>
</dbReference>
<dbReference type="PANTHER" id="PTHR40761">
    <property type="entry name" value="CONSERVED INTEGRAL MEMBRANE ALANINE VALINE AND LEUCINE RICH PROTEIN-RELATED"/>
    <property type="match status" value="1"/>
</dbReference>
<name>A0A7D3VYJ1_ACTVE</name>
<keyword evidence="2" id="KW-0812">Transmembrane</keyword>
<evidence type="ECO:0000313" key="3">
    <source>
        <dbReference type="EMBL" id="QKG24154.1"/>
    </source>
</evidence>
<feature type="transmembrane region" description="Helical" evidence="2">
    <location>
        <begin position="151"/>
        <end position="172"/>
    </location>
</feature>
<evidence type="ECO:0008006" key="5">
    <source>
        <dbReference type="Google" id="ProtNLM"/>
    </source>
</evidence>
<feature type="transmembrane region" description="Helical" evidence="2">
    <location>
        <begin position="225"/>
        <end position="244"/>
    </location>
</feature>
<feature type="transmembrane region" description="Helical" evidence="2">
    <location>
        <begin position="279"/>
        <end position="300"/>
    </location>
</feature>
<evidence type="ECO:0000256" key="1">
    <source>
        <dbReference type="SAM" id="MobiDB-lite"/>
    </source>
</evidence>
<protein>
    <recommendedName>
        <fullName evidence="5">Integral membrane protein</fullName>
    </recommendedName>
</protein>
<feature type="region of interest" description="Disordered" evidence="1">
    <location>
        <begin position="353"/>
        <end position="434"/>
    </location>
</feature>
<feature type="transmembrane region" description="Helical" evidence="2">
    <location>
        <begin position="109"/>
        <end position="131"/>
    </location>
</feature>
<keyword evidence="4" id="KW-1185">Reference proteome</keyword>
<dbReference type="Proteomes" id="UP000501240">
    <property type="component" value="Chromosome"/>
</dbReference>
<organism evidence="3 4">
    <name type="scientific">Actinomadura verrucosospora</name>
    <dbReference type="NCBI Taxonomy" id="46165"/>
    <lineage>
        <taxon>Bacteria</taxon>
        <taxon>Bacillati</taxon>
        <taxon>Actinomycetota</taxon>
        <taxon>Actinomycetes</taxon>
        <taxon>Streptosporangiales</taxon>
        <taxon>Thermomonosporaceae</taxon>
        <taxon>Actinomadura</taxon>
    </lineage>
</organism>
<gene>
    <name evidence="3" type="ORF">ACTIVE_5797</name>
</gene>
<keyword evidence="2" id="KW-0472">Membrane</keyword>
<evidence type="ECO:0000313" key="4">
    <source>
        <dbReference type="Proteomes" id="UP000501240"/>
    </source>
</evidence>
<reference evidence="3 4" key="1">
    <citation type="submission" date="2020-05" db="EMBL/GenBank/DDBJ databases">
        <title>Actinomadura verrucosospora NRRL-B18236 (PFL_A860) Genome sequencing and assembly.</title>
        <authorList>
            <person name="Samborskyy M."/>
        </authorList>
    </citation>
    <scope>NUCLEOTIDE SEQUENCE [LARGE SCALE GENOMIC DNA]</scope>
    <source>
        <strain evidence="3 4">NRRL:B18236</strain>
    </source>
</reference>
<dbReference type="AlphaFoldDB" id="A0A7D3VYJ1"/>
<dbReference type="RefSeq" id="WP_173098000.1">
    <property type="nucleotide sequence ID" value="NZ_CP053892.1"/>
</dbReference>
<feature type="compositionally biased region" description="Low complexity" evidence="1">
    <location>
        <begin position="356"/>
        <end position="365"/>
    </location>
</feature>
<proteinExistence type="predicted"/>
<feature type="transmembrane region" description="Helical" evidence="2">
    <location>
        <begin position="48"/>
        <end position="70"/>
    </location>
</feature>
<accession>A0A7D3VYJ1</accession>